<reference evidence="1" key="2">
    <citation type="submission" date="2016-06" db="EMBL/GenBank/DDBJ databases">
        <title>The genome of a short-lived fish provides insights into sex chromosome evolution and the genetic control of aging.</title>
        <authorList>
            <person name="Reichwald K."/>
            <person name="Felder M."/>
            <person name="Petzold A."/>
            <person name="Koch P."/>
            <person name="Groth M."/>
            <person name="Platzer M."/>
        </authorList>
    </citation>
    <scope>NUCLEOTIDE SEQUENCE</scope>
    <source>
        <tissue evidence="1">Brain</tissue>
    </source>
</reference>
<feature type="non-terminal residue" evidence="1">
    <location>
        <position position="95"/>
    </location>
</feature>
<dbReference type="EMBL" id="HADX01016158">
    <property type="protein sequence ID" value="SBP38390.1"/>
    <property type="molecule type" value="Transcribed_RNA"/>
</dbReference>
<proteinExistence type="predicted"/>
<organism evidence="1">
    <name type="scientific">Iconisemion striatum</name>
    <dbReference type="NCBI Taxonomy" id="60296"/>
    <lineage>
        <taxon>Eukaryota</taxon>
        <taxon>Metazoa</taxon>
        <taxon>Chordata</taxon>
        <taxon>Craniata</taxon>
        <taxon>Vertebrata</taxon>
        <taxon>Euteleostomi</taxon>
        <taxon>Actinopterygii</taxon>
        <taxon>Neopterygii</taxon>
        <taxon>Teleostei</taxon>
        <taxon>Neoteleostei</taxon>
        <taxon>Acanthomorphata</taxon>
        <taxon>Ovalentaria</taxon>
        <taxon>Atherinomorphae</taxon>
        <taxon>Cyprinodontiformes</taxon>
        <taxon>Nothobranchiidae</taxon>
        <taxon>Iconisemion</taxon>
    </lineage>
</organism>
<evidence type="ECO:0000313" key="1">
    <source>
        <dbReference type="EMBL" id="SBP38390.1"/>
    </source>
</evidence>
<accession>A0A1A7Z8D5</accession>
<gene>
    <name evidence="1" type="primary">Nfu_g_1_025472</name>
</gene>
<reference evidence="1" key="1">
    <citation type="submission" date="2016-05" db="EMBL/GenBank/DDBJ databases">
        <authorList>
            <person name="Lavstsen T."/>
            <person name="Jespersen J.S."/>
        </authorList>
    </citation>
    <scope>NUCLEOTIDE SEQUENCE</scope>
    <source>
        <tissue evidence="1">Brain</tissue>
    </source>
</reference>
<protein>
    <submittedName>
        <fullName evidence="1">Uncharacterized protein</fullName>
    </submittedName>
</protein>
<dbReference type="AlphaFoldDB" id="A0A1A7Z8D5"/>
<feature type="non-terminal residue" evidence="1">
    <location>
        <position position="1"/>
    </location>
</feature>
<sequence length="95" mass="10531">SHLQDGTEWTVLLEEAQGLQVLQQDVAYILCYGKCNLLSHHLLGVQHQSQEPEKVQQLDKKGWFCSGDYCGNTGDDGAVGILQGEEHLFNVPSSF</sequence>
<name>A0A1A7Z8D5_9TELE</name>